<accession>A0A920CB35</accession>
<keyword evidence="7" id="KW-0067">ATP-binding</keyword>
<dbReference type="EMBL" id="BORQ01000003">
    <property type="protein sequence ID" value="GIO31528.1"/>
    <property type="molecule type" value="Genomic_DNA"/>
</dbReference>
<evidence type="ECO:0000256" key="6">
    <source>
        <dbReference type="ARBA" id="ARBA00022777"/>
    </source>
</evidence>
<reference evidence="13" key="1">
    <citation type="submission" date="2021-03" db="EMBL/GenBank/DDBJ databases">
        <title>Antimicrobial resistance genes in bacteria isolated from Japanese honey, and their potential for conferring macrolide and lincosamide resistance in the American foulbrood pathogen Paenibacillus larvae.</title>
        <authorList>
            <person name="Okamoto M."/>
            <person name="Kumagai M."/>
            <person name="Kanamori H."/>
            <person name="Takamatsu D."/>
        </authorList>
    </citation>
    <scope>NUCLEOTIDE SEQUENCE</scope>
    <source>
        <strain evidence="13">J2TS6</strain>
    </source>
</reference>
<feature type="domain" description="Signal transduction histidine kinase subgroup 3 dimerisation and phosphoacceptor" evidence="12">
    <location>
        <begin position="208"/>
        <end position="270"/>
    </location>
</feature>
<organism evidence="13 14">
    <name type="scientific">Paenibacillus albilobatus</name>
    <dbReference type="NCBI Taxonomy" id="2716884"/>
    <lineage>
        <taxon>Bacteria</taxon>
        <taxon>Bacillati</taxon>
        <taxon>Bacillota</taxon>
        <taxon>Bacilli</taxon>
        <taxon>Bacillales</taxon>
        <taxon>Paenibacillaceae</taxon>
        <taxon>Paenibacillus</taxon>
    </lineage>
</organism>
<feature type="transmembrane region" description="Helical" evidence="10">
    <location>
        <begin position="43"/>
        <end position="60"/>
    </location>
</feature>
<feature type="transmembrane region" description="Helical" evidence="10">
    <location>
        <begin position="138"/>
        <end position="154"/>
    </location>
</feature>
<dbReference type="EC" id="2.7.13.3" evidence="2"/>
<feature type="transmembrane region" description="Helical" evidence="10">
    <location>
        <begin position="114"/>
        <end position="132"/>
    </location>
</feature>
<feature type="transmembrane region" description="Helical" evidence="10">
    <location>
        <begin position="90"/>
        <end position="107"/>
    </location>
</feature>
<dbReference type="InterPro" id="IPR003594">
    <property type="entry name" value="HATPase_dom"/>
</dbReference>
<keyword evidence="10" id="KW-0812">Transmembrane</keyword>
<dbReference type="Gene3D" id="3.30.565.10">
    <property type="entry name" value="Histidine kinase-like ATPase, C-terminal domain"/>
    <property type="match status" value="1"/>
</dbReference>
<feature type="domain" description="Histidine kinase/HSP90-like ATPase" evidence="11">
    <location>
        <begin position="311"/>
        <end position="397"/>
    </location>
</feature>
<gene>
    <name evidence="13" type="primary">yxjM</name>
    <name evidence="13" type="ORF">J2TS6_26690</name>
</gene>
<dbReference type="GO" id="GO:0005524">
    <property type="term" value="F:ATP binding"/>
    <property type="evidence" value="ECO:0007669"/>
    <property type="project" value="UniProtKB-KW"/>
</dbReference>
<dbReference type="PANTHER" id="PTHR24421">
    <property type="entry name" value="NITRATE/NITRITE SENSOR PROTEIN NARX-RELATED"/>
    <property type="match status" value="1"/>
</dbReference>
<keyword evidence="10" id="KW-1133">Transmembrane helix</keyword>
<name>A0A920CB35_9BACL</name>
<dbReference type="Pfam" id="PF07730">
    <property type="entry name" value="HisKA_3"/>
    <property type="match status" value="1"/>
</dbReference>
<dbReference type="GO" id="GO:0016020">
    <property type="term" value="C:membrane"/>
    <property type="evidence" value="ECO:0007669"/>
    <property type="project" value="InterPro"/>
</dbReference>
<dbReference type="InterPro" id="IPR036259">
    <property type="entry name" value="MFS_trans_sf"/>
</dbReference>
<evidence type="ECO:0000256" key="1">
    <source>
        <dbReference type="ARBA" id="ARBA00000085"/>
    </source>
</evidence>
<evidence type="ECO:0000259" key="11">
    <source>
        <dbReference type="Pfam" id="PF02518"/>
    </source>
</evidence>
<dbReference type="SUPFAM" id="SSF103473">
    <property type="entry name" value="MFS general substrate transporter"/>
    <property type="match status" value="1"/>
</dbReference>
<evidence type="ECO:0000256" key="8">
    <source>
        <dbReference type="ARBA" id="ARBA00023012"/>
    </source>
</evidence>
<keyword evidence="8" id="KW-0902">Two-component regulatory system</keyword>
<evidence type="ECO:0000313" key="13">
    <source>
        <dbReference type="EMBL" id="GIO31528.1"/>
    </source>
</evidence>
<sequence length="399" mass="43932">MQNSKADPKIPGAATRVRSLLFTLILAFSMVQNLSRAPLHEALPGAALMIGCLSLLWMPVRFKRPWIILAAASILWIGTMSFWLAEGLNATVYIVLIFLTGWVTSWVPSAHSAIFTAATCVASLFLLFYVSGQGPESLFTHGMGLAGIYLLMWGSKVRKDARRMEQRHLRELTEAHQQLEQAYAQLHEAHLELEEAAERSLRYAVLEERSRIAADIHDSIGHGLTSVIVQLQALPYMIRAAPDEARSALQSVTEIARGCLQDVRAVVHEMGLSHTGMTGLKKLADNFAERSGLEADFAADLHEQIPPEQIDVLYRILQEGLTNVLRHAEATAAEIRLSGERDRITMTIRDNGRAESPVKPGFGLSAMKARCEKAGGSLAIRTIHPHGLELVAQLPKKKG</sequence>
<evidence type="ECO:0000259" key="12">
    <source>
        <dbReference type="Pfam" id="PF07730"/>
    </source>
</evidence>
<dbReference type="SUPFAM" id="SSF55874">
    <property type="entry name" value="ATPase domain of HSP90 chaperone/DNA topoisomerase II/histidine kinase"/>
    <property type="match status" value="1"/>
</dbReference>
<dbReference type="Proteomes" id="UP000679779">
    <property type="component" value="Unassembled WGS sequence"/>
</dbReference>
<dbReference type="InterPro" id="IPR036890">
    <property type="entry name" value="HATPase_C_sf"/>
</dbReference>
<dbReference type="AlphaFoldDB" id="A0A920CB35"/>
<keyword evidence="9" id="KW-0175">Coiled coil</keyword>
<evidence type="ECO:0000256" key="2">
    <source>
        <dbReference type="ARBA" id="ARBA00012438"/>
    </source>
</evidence>
<evidence type="ECO:0000256" key="7">
    <source>
        <dbReference type="ARBA" id="ARBA00022840"/>
    </source>
</evidence>
<dbReference type="InterPro" id="IPR050482">
    <property type="entry name" value="Sensor_HK_TwoCompSys"/>
</dbReference>
<comment type="catalytic activity">
    <reaction evidence="1">
        <text>ATP + protein L-histidine = ADP + protein N-phospho-L-histidine.</text>
        <dbReference type="EC" id="2.7.13.3"/>
    </reaction>
</comment>
<evidence type="ECO:0000256" key="9">
    <source>
        <dbReference type="SAM" id="Coils"/>
    </source>
</evidence>
<feature type="transmembrane region" description="Helical" evidence="10">
    <location>
        <begin position="67"/>
        <end position="84"/>
    </location>
</feature>
<dbReference type="GO" id="GO:0000155">
    <property type="term" value="F:phosphorelay sensor kinase activity"/>
    <property type="evidence" value="ECO:0007669"/>
    <property type="project" value="InterPro"/>
</dbReference>
<evidence type="ECO:0000256" key="4">
    <source>
        <dbReference type="ARBA" id="ARBA00022679"/>
    </source>
</evidence>
<keyword evidence="10" id="KW-0472">Membrane</keyword>
<evidence type="ECO:0000313" key="14">
    <source>
        <dbReference type="Proteomes" id="UP000679779"/>
    </source>
</evidence>
<keyword evidence="3" id="KW-0597">Phosphoprotein</keyword>
<dbReference type="Pfam" id="PF02518">
    <property type="entry name" value="HATPase_c"/>
    <property type="match status" value="1"/>
</dbReference>
<dbReference type="CDD" id="cd16917">
    <property type="entry name" value="HATPase_UhpB-NarQ-NarX-like"/>
    <property type="match status" value="1"/>
</dbReference>
<dbReference type="GO" id="GO:0046983">
    <property type="term" value="F:protein dimerization activity"/>
    <property type="evidence" value="ECO:0007669"/>
    <property type="project" value="InterPro"/>
</dbReference>
<evidence type="ECO:0000256" key="10">
    <source>
        <dbReference type="SAM" id="Phobius"/>
    </source>
</evidence>
<keyword evidence="6 13" id="KW-0418">Kinase</keyword>
<protein>
    <recommendedName>
        <fullName evidence="2">histidine kinase</fullName>
        <ecNumber evidence="2">2.7.13.3</ecNumber>
    </recommendedName>
</protein>
<dbReference type="Gene3D" id="1.20.5.1930">
    <property type="match status" value="1"/>
</dbReference>
<dbReference type="RefSeq" id="WP_160043118.1">
    <property type="nucleotide sequence ID" value="NZ_BORQ01000003.1"/>
</dbReference>
<evidence type="ECO:0000256" key="3">
    <source>
        <dbReference type="ARBA" id="ARBA00022553"/>
    </source>
</evidence>
<keyword evidence="4" id="KW-0808">Transferase</keyword>
<dbReference type="InterPro" id="IPR011712">
    <property type="entry name" value="Sig_transdc_His_kin_sub3_dim/P"/>
</dbReference>
<keyword evidence="14" id="KW-1185">Reference proteome</keyword>
<comment type="caution">
    <text evidence="13">The sequence shown here is derived from an EMBL/GenBank/DDBJ whole genome shotgun (WGS) entry which is preliminary data.</text>
</comment>
<proteinExistence type="predicted"/>
<dbReference type="PANTHER" id="PTHR24421:SF10">
    <property type="entry name" value="NITRATE_NITRITE SENSOR PROTEIN NARQ"/>
    <property type="match status" value="1"/>
</dbReference>
<evidence type="ECO:0000256" key="5">
    <source>
        <dbReference type="ARBA" id="ARBA00022741"/>
    </source>
</evidence>
<keyword evidence="5" id="KW-0547">Nucleotide-binding</keyword>
<feature type="coiled-coil region" evidence="9">
    <location>
        <begin position="162"/>
        <end position="199"/>
    </location>
</feature>